<reference evidence="2 3" key="1">
    <citation type="submission" date="2019-01" db="EMBL/GenBank/DDBJ databases">
        <title>Egibacter rhizosphaerae EGI 80759T.</title>
        <authorList>
            <person name="Chen D.-D."/>
            <person name="Tian Y."/>
            <person name="Jiao J.-Y."/>
            <person name="Zhang X.-T."/>
            <person name="Zhang Y.-G."/>
            <person name="Zhang Y."/>
            <person name="Xiao M."/>
            <person name="Shu W.-S."/>
            <person name="Li W.-J."/>
        </authorList>
    </citation>
    <scope>NUCLEOTIDE SEQUENCE [LARGE SCALE GENOMIC DNA]</scope>
    <source>
        <strain evidence="2 3">EGI 80759</strain>
    </source>
</reference>
<keyword evidence="2" id="KW-0315">Glutamine amidotransferase</keyword>
<dbReference type="OrthoDB" id="5196541at2"/>
<dbReference type="Gene3D" id="3.40.50.880">
    <property type="match status" value="1"/>
</dbReference>
<proteinExistence type="predicted"/>
<dbReference type="Proteomes" id="UP000291469">
    <property type="component" value="Chromosome"/>
</dbReference>
<dbReference type="SUPFAM" id="SSF52317">
    <property type="entry name" value="Class I glutamine amidotransferase-like"/>
    <property type="match status" value="1"/>
</dbReference>
<dbReference type="AlphaFoldDB" id="A0A411YEZ7"/>
<evidence type="ECO:0000313" key="2">
    <source>
        <dbReference type="EMBL" id="QBI19769.1"/>
    </source>
</evidence>
<dbReference type="RefSeq" id="WP_131154766.1">
    <property type="nucleotide sequence ID" value="NZ_CP036402.1"/>
</dbReference>
<dbReference type="PANTHER" id="PTHR42695:SF5">
    <property type="entry name" value="GLUTAMINE AMIDOTRANSFERASE YLR126C-RELATED"/>
    <property type="match status" value="1"/>
</dbReference>
<dbReference type="InterPro" id="IPR017926">
    <property type="entry name" value="GATASE"/>
</dbReference>
<accession>A0A411YEZ7</accession>
<dbReference type="InterPro" id="IPR029062">
    <property type="entry name" value="Class_I_gatase-like"/>
</dbReference>
<organism evidence="2 3">
    <name type="scientific">Egibacter rhizosphaerae</name>
    <dbReference type="NCBI Taxonomy" id="1670831"/>
    <lineage>
        <taxon>Bacteria</taxon>
        <taxon>Bacillati</taxon>
        <taxon>Actinomycetota</taxon>
        <taxon>Nitriliruptoria</taxon>
        <taxon>Egibacterales</taxon>
        <taxon>Egibacteraceae</taxon>
        <taxon>Egibacter</taxon>
    </lineage>
</organism>
<gene>
    <name evidence="2" type="ORF">ER308_09530</name>
</gene>
<dbReference type="EMBL" id="CP036402">
    <property type="protein sequence ID" value="QBI19769.1"/>
    <property type="molecule type" value="Genomic_DNA"/>
</dbReference>
<dbReference type="CDD" id="cd01741">
    <property type="entry name" value="GATase1_1"/>
    <property type="match status" value="1"/>
</dbReference>
<evidence type="ECO:0000259" key="1">
    <source>
        <dbReference type="Pfam" id="PF00117"/>
    </source>
</evidence>
<dbReference type="GO" id="GO:0005829">
    <property type="term" value="C:cytosol"/>
    <property type="evidence" value="ECO:0007669"/>
    <property type="project" value="TreeGrafter"/>
</dbReference>
<dbReference type="PANTHER" id="PTHR42695">
    <property type="entry name" value="GLUTAMINE AMIDOTRANSFERASE YLR126C-RELATED"/>
    <property type="match status" value="1"/>
</dbReference>
<dbReference type="GO" id="GO:0016740">
    <property type="term" value="F:transferase activity"/>
    <property type="evidence" value="ECO:0007669"/>
    <property type="project" value="UniProtKB-KW"/>
</dbReference>
<dbReference type="Pfam" id="PF00117">
    <property type="entry name" value="GATase"/>
    <property type="match status" value="1"/>
</dbReference>
<keyword evidence="3" id="KW-1185">Reference proteome</keyword>
<name>A0A411YEZ7_9ACTN</name>
<keyword evidence="2" id="KW-0808">Transferase</keyword>
<protein>
    <submittedName>
        <fullName evidence="2">Type 1 glutamine amidotransferase</fullName>
    </submittedName>
</protein>
<sequence>MTTRLCFVQHEEHDPAGHLGEHAHALGLEIEVVRLDRGQGLPDPSDVDVLVPLGSFASAADDTVPWLADELDLLRRADAHDVAILGVCFGGQALARALGGTVAPLQTPEIGWLELDTDDPTLIASGPWVVWHNDGFEPPPTAREIARTPRSGHAFAVRRHLGIQFRPEVTPDLLDAWVDGSPDMLAAAGVSAGQVIGPARAAGPRAEERAGRLLRAFLAHAGVPAPASAT</sequence>
<dbReference type="InterPro" id="IPR044992">
    <property type="entry name" value="ChyE-like"/>
</dbReference>
<dbReference type="PROSITE" id="PS51273">
    <property type="entry name" value="GATASE_TYPE_1"/>
    <property type="match status" value="1"/>
</dbReference>
<feature type="domain" description="Glutamine amidotransferase" evidence="1">
    <location>
        <begin position="24"/>
        <end position="172"/>
    </location>
</feature>
<evidence type="ECO:0000313" key="3">
    <source>
        <dbReference type="Proteomes" id="UP000291469"/>
    </source>
</evidence>
<dbReference type="KEGG" id="erz:ER308_09530"/>